<proteinExistence type="predicted"/>
<evidence type="ECO:0000313" key="11">
    <source>
        <dbReference type="EMBL" id="MFC5277929.1"/>
    </source>
</evidence>
<evidence type="ECO:0000256" key="1">
    <source>
        <dbReference type="ARBA" id="ARBA00000085"/>
    </source>
</evidence>
<feature type="transmembrane region" description="Helical" evidence="9">
    <location>
        <begin position="106"/>
        <end position="126"/>
    </location>
</feature>
<gene>
    <name evidence="11" type="ORF">ACFPM1_03985</name>
</gene>
<dbReference type="PANTHER" id="PTHR44936">
    <property type="entry name" value="SENSOR PROTEIN CREC"/>
    <property type="match status" value="1"/>
</dbReference>
<keyword evidence="8" id="KW-0067">ATP-binding</keyword>
<dbReference type="SUPFAM" id="SSF55874">
    <property type="entry name" value="ATPase domain of HSP90 chaperone/DNA topoisomerase II/histidine kinase"/>
    <property type="match status" value="1"/>
</dbReference>
<comment type="subcellular location">
    <subcellularLocation>
        <location evidence="2">Cell membrane</location>
        <topology evidence="2">Multi-pass membrane protein</topology>
    </subcellularLocation>
</comment>
<dbReference type="PROSITE" id="PS50109">
    <property type="entry name" value="HIS_KIN"/>
    <property type="match status" value="1"/>
</dbReference>
<protein>
    <recommendedName>
        <fullName evidence="3">histidine kinase</fullName>
        <ecNumber evidence="3">2.7.13.3</ecNumber>
    </recommendedName>
</protein>
<dbReference type="CDD" id="cd00082">
    <property type="entry name" value="HisKA"/>
    <property type="match status" value="1"/>
</dbReference>
<evidence type="ECO:0000256" key="9">
    <source>
        <dbReference type="SAM" id="Phobius"/>
    </source>
</evidence>
<dbReference type="GO" id="GO:0005524">
    <property type="term" value="F:ATP binding"/>
    <property type="evidence" value="ECO:0007669"/>
    <property type="project" value="UniProtKB-KW"/>
</dbReference>
<dbReference type="AlphaFoldDB" id="A0ABD5QZ03"/>
<feature type="transmembrane region" description="Helical" evidence="9">
    <location>
        <begin position="36"/>
        <end position="54"/>
    </location>
</feature>
<dbReference type="SUPFAM" id="SSF47384">
    <property type="entry name" value="Homodimeric domain of signal transducing histidine kinase"/>
    <property type="match status" value="1"/>
</dbReference>
<keyword evidence="4" id="KW-1003">Cell membrane</keyword>
<evidence type="ECO:0000256" key="5">
    <source>
        <dbReference type="ARBA" id="ARBA00022679"/>
    </source>
</evidence>
<evidence type="ECO:0000256" key="2">
    <source>
        <dbReference type="ARBA" id="ARBA00004651"/>
    </source>
</evidence>
<evidence type="ECO:0000256" key="6">
    <source>
        <dbReference type="ARBA" id="ARBA00022741"/>
    </source>
</evidence>
<dbReference type="InterPro" id="IPR003594">
    <property type="entry name" value="HATPase_dom"/>
</dbReference>
<dbReference type="InterPro" id="IPR036097">
    <property type="entry name" value="HisK_dim/P_sf"/>
</dbReference>
<dbReference type="InterPro" id="IPR005467">
    <property type="entry name" value="His_kinase_dom"/>
</dbReference>
<dbReference type="GO" id="GO:0005886">
    <property type="term" value="C:plasma membrane"/>
    <property type="evidence" value="ECO:0007669"/>
    <property type="project" value="UniProtKB-SubCell"/>
</dbReference>
<sequence length="363" mass="39749">MSSTFDRIRPEHGVHALGTFCFGLGTVHLLTEGTGFGTGLEAFVVGSISAFVVFTGRELRDRSISASGRWRVVRLGVGVAGSFALLAVAIWSIWLLEGDPTEFSFLLSFITALGAMVGVRGGLYAVESDERLEEAEDLSKLLTINHRVLRHDLRNELSVALGYLDNIETSDTPTETAEEARMIRKHLERILETTDRTRRVVSIWNADRRTAFDLTSLIEERVDRLRGVHPDVDISTRFTADCRVEAHPALPTAVEEALRNAVEHTPDDASITVTVRADRAGSAVVEVADTGSGISKFDVDAIESEGETPLVHTQGLGLWMIYWTLETSDGDLELAENRPTGTVVRMTLPATCRLGCEESGTPR</sequence>
<dbReference type="InterPro" id="IPR050980">
    <property type="entry name" value="2C_sensor_his_kinase"/>
</dbReference>
<evidence type="ECO:0000259" key="10">
    <source>
        <dbReference type="PROSITE" id="PS50109"/>
    </source>
</evidence>
<feature type="transmembrane region" description="Helical" evidence="9">
    <location>
        <begin position="75"/>
        <end position="94"/>
    </location>
</feature>
<feature type="transmembrane region" description="Helical" evidence="9">
    <location>
        <begin position="12"/>
        <end position="30"/>
    </location>
</feature>
<dbReference type="CDD" id="cd16936">
    <property type="entry name" value="HATPase_RsbW-like"/>
    <property type="match status" value="1"/>
</dbReference>
<dbReference type="Pfam" id="PF02518">
    <property type="entry name" value="HATPase_c"/>
    <property type="match status" value="1"/>
</dbReference>
<dbReference type="PANTHER" id="PTHR44936:SF10">
    <property type="entry name" value="SENSOR PROTEIN RSTB"/>
    <property type="match status" value="1"/>
</dbReference>
<organism evidence="11 12">
    <name type="scientific">Halorubrum rubrum</name>
    <dbReference type="NCBI Taxonomy" id="1126240"/>
    <lineage>
        <taxon>Archaea</taxon>
        <taxon>Methanobacteriati</taxon>
        <taxon>Methanobacteriota</taxon>
        <taxon>Stenosarchaea group</taxon>
        <taxon>Halobacteria</taxon>
        <taxon>Halobacteriales</taxon>
        <taxon>Haloferacaceae</taxon>
        <taxon>Halorubrum</taxon>
    </lineage>
</organism>
<comment type="catalytic activity">
    <reaction evidence="1">
        <text>ATP + protein L-histidine = ADP + protein N-phospho-L-histidine.</text>
        <dbReference type="EC" id="2.7.13.3"/>
    </reaction>
</comment>
<name>A0ABD5QZ03_9EURY</name>
<accession>A0ABD5QZ03</accession>
<evidence type="ECO:0000256" key="8">
    <source>
        <dbReference type="ARBA" id="ARBA00022840"/>
    </source>
</evidence>
<dbReference type="RefSeq" id="WP_256412726.1">
    <property type="nucleotide sequence ID" value="NZ_JANHDM010000012.1"/>
</dbReference>
<dbReference type="EC" id="2.7.13.3" evidence="3"/>
<dbReference type="InterPro" id="IPR036890">
    <property type="entry name" value="HATPase_C_sf"/>
</dbReference>
<keyword evidence="5" id="KW-0808">Transferase</keyword>
<keyword evidence="7 11" id="KW-0418">Kinase</keyword>
<dbReference type="GO" id="GO:0004673">
    <property type="term" value="F:protein histidine kinase activity"/>
    <property type="evidence" value="ECO:0007669"/>
    <property type="project" value="UniProtKB-EC"/>
</dbReference>
<keyword evidence="6" id="KW-0547">Nucleotide-binding</keyword>
<feature type="domain" description="Histidine kinase" evidence="10">
    <location>
        <begin position="148"/>
        <end position="352"/>
    </location>
</feature>
<keyword evidence="9" id="KW-0812">Transmembrane</keyword>
<evidence type="ECO:0000256" key="4">
    <source>
        <dbReference type="ARBA" id="ARBA00022475"/>
    </source>
</evidence>
<dbReference type="EMBL" id="JBHSKY010000004">
    <property type="protein sequence ID" value="MFC5277929.1"/>
    <property type="molecule type" value="Genomic_DNA"/>
</dbReference>
<evidence type="ECO:0000256" key="3">
    <source>
        <dbReference type="ARBA" id="ARBA00012438"/>
    </source>
</evidence>
<keyword evidence="9" id="KW-0472">Membrane</keyword>
<keyword evidence="9" id="KW-1133">Transmembrane helix</keyword>
<dbReference type="InterPro" id="IPR003661">
    <property type="entry name" value="HisK_dim/P_dom"/>
</dbReference>
<dbReference type="Proteomes" id="UP001596118">
    <property type="component" value="Unassembled WGS sequence"/>
</dbReference>
<dbReference type="SMART" id="SM00387">
    <property type="entry name" value="HATPase_c"/>
    <property type="match status" value="1"/>
</dbReference>
<dbReference type="Gene3D" id="3.30.565.10">
    <property type="entry name" value="Histidine kinase-like ATPase, C-terminal domain"/>
    <property type="match status" value="1"/>
</dbReference>
<keyword evidence="12" id="KW-1185">Reference proteome</keyword>
<evidence type="ECO:0000313" key="12">
    <source>
        <dbReference type="Proteomes" id="UP001596118"/>
    </source>
</evidence>
<evidence type="ECO:0000256" key="7">
    <source>
        <dbReference type="ARBA" id="ARBA00022777"/>
    </source>
</evidence>
<comment type="caution">
    <text evidence="11">The sequence shown here is derived from an EMBL/GenBank/DDBJ whole genome shotgun (WGS) entry which is preliminary data.</text>
</comment>
<reference evidence="11 12" key="1">
    <citation type="journal article" date="2019" name="Int. J. Syst. Evol. Microbiol.">
        <title>The Global Catalogue of Microorganisms (GCM) 10K type strain sequencing project: providing services to taxonomists for standard genome sequencing and annotation.</title>
        <authorList>
            <consortium name="The Broad Institute Genomics Platform"/>
            <consortium name="The Broad Institute Genome Sequencing Center for Infectious Disease"/>
            <person name="Wu L."/>
            <person name="Ma J."/>
        </authorList>
    </citation>
    <scope>NUCLEOTIDE SEQUENCE [LARGE SCALE GENOMIC DNA]</scope>
    <source>
        <strain evidence="11 12">CGMCC 1.12124</strain>
    </source>
</reference>